<protein>
    <submittedName>
        <fullName evidence="1">Uncharacterized protein</fullName>
    </submittedName>
</protein>
<accession>J0WMS6</accession>
<gene>
    <name evidence="1" type="ORF">AURDEDRAFT_131844</name>
</gene>
<dbReference type="KEGG" id="adl:AURDEDRAFT_131844"/>
<evidence type="ECO:0000313" key="2">
    <source>
        <dbReference type="Proteomes" id="UP000006514"/>
    </source>
</evidence>
<proteinExistence type="predicted"/>
<keyword evidence="2" id="KW-1185">Reference proteome</keyword>
<dbReference type="EMBL" id="JH688423">
    <property type="protein sequence ID" value="EJD33125.1"/>
    <property type="molecule type" value="Genomic_DNA"/>
</dbReference>
<dbReference type="Proteomes" id="UP000006514">
    <property type="component" value="Unassembled WGS sequence"/>
</dbReference>
<sequence>MTCVALSEAVYTRLKLRVPALQSITLEMSEPAALALPGAATTVSQLSNWIMECLQLGSEKLQRIVIVQSKAPSAADVRALLAFAEKLYLDDGAITQELSVPPDEELDGDFEGFLQSLLTLTD</sequence>
<evidence type="ECO:0000313" key="1">
    <source>
        <dbReference type="EMBL" id="EJD33125.1"/>
    </source>
</evidence>
<dbReference type="AlphaFoldDB" id="J0WMS6"/>
<dbReference type="InParanoid" id="J0WMS6"/>
<organism evidence="1 2">
    <name type="scientific">Auricularia subglabra (strain TFB-10046 / SS5)</name>
    <name type="common">White-rot fungus</name>
    <name type="synonym">Auricularia delicata (strain TFB10046)</name>
    <dbReference type="NCBI Taxonomy" id="717982"/>
    <lineage>
        <taxon>Eukaryota</taxon>
        <taxon>Fungi</taxon>
        <taxon>Dikarya</taxon>
        <taxon>Basidiomycota</taxon>
        <taxon>Agaricomycotina</taxon>
        <taxon>Agaricomycetes</taxon>
        <taxon>Auriculariales</taxon>
        <taxon>Auriculariaceae</taxon>
        <taxon>Auricularia</taxon>
    </lineage>
</organism>
<name>J0WMS6_AURST</name>
<reference evidence="2" key="1">
    <citation type="journal article" date="2012" name="Science">
        <title>The Paleozoic origin of enzymatic lignin decomposition reconstructed from 31 fungal genomes.</title>
        <authorList>
            <person name="Floudas D."/>
            <person name="Binder M."/>
            <person name="Riley R."/>
            <person name="Barry K."/>
            <person name="Blanchette R.A."/>
            <person name="Henrissat B."/>
            <person name="Martinez A.T."/>
            <person name="Otillar R."/>
            <person name="Spatafora J.W."/>
            <person name="Yadav J.S."/>
            <person name="Aerts A."/>
            <person name="Benoit I."/>
            <person name="Boyd A."/>
            <person name="Carlson A."/>
            <person name="Copeland A."/>
            <person name="Coutinho P.M."/>
            <person name="de Vries R.P."/>
            <person name="Ferreira P."/>
            <person name="Findley K."/>
            <person name="Foster B."/>
            <person name="Gaskell J."/>
            <person name="Glotzer D."/>
            <person name="Gorecki P."/>
            <person name="Heitman J."/>
            <person name="Hesse C."/>
            <person name="Hori C."/>
            <person name="Igarashi K."/>
            <person name="Jurgens J.A."/>
            <person name="Kallen N."/>
            <person name="Kersten P."/>
            <person name="Kohler A."/>
            <person name="Kuees U."/>
            <person name="Kumar T.K.A."/>
            <person name="Kuo A."/>
            <person name="LaButti K."/>
            <person name="Larrondo L.F."/>
            <person name="Lindquist E."/>
            <person name="Ling A."/>
            <person name="Lombard V."/>
            <person name="Lucas S."/>
            <person name="Lundell T."/>
            <person name="Martin R."/>
            <person name="McLaughlin D.J."/>
            <person name="Morgenstern I."/>
            <person name="Morin E."/>
            <person name="Murat C."/>
            <person name="Nagy L.G."/>
            <person name="Nolan M."/>
            <person name="Ohm R.A."/>
            <person name="Patyshakuliyeva A."/>
            <person name="Rokas A."/>
            <person name="Ruiz-Duenas F.J."/>
            <person name="Sabat G."/>
            <person name="Salamov A."/>
            <person name="Samejima M."/>
            <person name="Schmutz J."/>
            <person name="Slot J.C."/>
            <person name="St John F."/>
            <person name="Stenlid J."/>
            <person name="Sun H."/>
            <person name="Sun S."/>
            <person name="Syed K."/>
            <person name="Tsang A."/>
            <person name="Wiebenga A."/>
            <person name="Young D."/>
            <person name="Pisabarro A."/>
            <person name="Eastwood D.C."/>
            <person name="Martin F."/>
            <person name="Cullen D."/>
            <person name="Grigoriev I.V."/>
            <person name="Hibbett D.S."/>
        </authorList>
    </citation>
    <scope>NUCLEOTIDE SEQUENCE [LARGE SCALE GENOMIC DNA]</scope>
    <source>
        <strain evidence="2">TFB10046</strain>
    </source>
</reference>